<dbReference type="EMBL" id="JASCTH010000012">
    <property type="protein sequence ID" value="MDI6100785.1"/>
    <property type="molecule type" value="Genomic_DNA"/>
</dbReference>
<evidence type="ECO:0000256" key="4">
    <source>
        <dbReference type="ARBA" id="ARBA00022989"/>
    </source>
</evidence>
<evidence type="ECO:0000256" key="3">
    <source>
        <dbReference type="ARBA" id="ARBA00022692"/>
    </source>
</evidence>
<feature type="transmembrane region" description="Helical" evidence="6">
    <location>
        <begin position="64"/>
        <end position="91"/>
    </location>
</feature>
<dbReference type="RefSeq" id="WP_282761618.1">
    <property type="nucleotide sequence ID" value="NZ_JASCTH010000012.1"/>
</dbReference>
<evidence type="ECO:0000256" key="1">
    <source>
        <dbReference type="ARBA" id="ARBA00004651"/>
    </source>
</evidence>
<keyword evidence="5 6" id="KW-0472">Membrane</keyword>
<feature type="transmembrane region" description="Helical" evidence="6">
    <location>
        <begin position="227"/>
        <end position="246"/>
    </location>
</feature>
<dbReference type="Proteomes" id="UP001241758">
    <property type="component" value="Unassembled WGS sequence"/>
</dbReference>
<evidence type="ECO:0000313" key="8">
    <source>
        <dbReference type="Proteomes" id="UP001241758"/>
    </source>
</evidence>
<feature type="transmembrane region" description="Helical" evidence="6">
    <location>
        <begin position="103"/>
        <end position="125"/>
    </location>
</feature>
<dbReference type="Pfam" id="PF02653">
    <property type="entry name" value="BPD_transp_2"/>
    <property type="match status" value="1"/>
</dbReference>
<comment type="caution">
    <text evidence="7">The sequence shown here is derived from an EMBL/GenBank/DDBJ whole genome shotgun (WGS) entry which is preliminary data.</text>
</comment>
<comment type="subcellular location">
    <subcellularLocation>
        <location evidence="1">Cell membrane</location>
        <topology evidence="1">Multi-pass membrane protein</topology>
    </subcellularLocation>
</comment>
<sequence length="333" mass="34019">MTAVENATAASAGPRAVTRLLWWRPDRAGTPVVLALVLVAGSLTFGGSFASGRNLGNIALDSSYLLLIATGMTFVILSGGIDLSVGSLLALSGVLTAYGSRWGTLAAVLLPLAVCGVIGLVNGLLIGRAGIAPFIVTLAALLFARGLAFAVADEGNTVHIIPADLALTQLGQARWLGLSAPVWFALAAFAAGVVVLNRTRFGQATFAVGDSQEAAELMGLPVARVRVLVYVLSALLTGIAGVLVAAQTQSGLPTIGEGRELEAIAAVVIGGTLLTGGAGTLGGTLAGVLLLKVIQNLINQVGTLTAYYQQVVSGTFLVVVVLIQSRLTRRRTR</sequence>
<organism evidence="7 8">
    <name type="scientific">Actinoplanes sandaracinus</name>
    <dbReference type="NCBI Taxonomy" id="3045177"/>
    <lineage>
        <taxon>Bacteria</taxon>
        <taxon>Bacillati</taxon>
        <taxon>Actinomycetota</taxon>
        <taxon>Actinomycetes</taxon>
        <taxon>Micromonosporales</taxon>
        <taxon>Micromonosporaceae</taxon>
        <taxon>Actinoplanes</taxon>
    </lineage>
</organism>
<evidence type="ECO:0000256" key="5">
    <source>
        <dbReference type="ARBA" id="ARBA00023136"/>
    </source>
</evidence>
<proteinExistence type="predicted"/>
<feature type="transmembrane region" description="Helical" evidence="6">
    <location>
        <begin position="267"/>
        <end position="294"/>
    </location>
</feature>
<keyword evidence="3 6" id="KW-0812">Transmembrane</keyword>
<gene>
    <name evidence="7" type="ORF">QLQ12_19420</name>
</gene>
<keyword evidence="2" id="KW-1003">Cell membrane</keyword>
<keyword evidence="4 6" id="KW-1133">Transmembrane helix</keyword>
<dbReference type="PANTHER" id="PTHR32196:SF72">
    <property type="entry name" value="RIBOSE IMPORT PERMEASE PROTEIN RBSC"/>
    <property type="match status" value="1"/>
</dbReference>
<dbReference type="InterPro" id="IPR001851">
    <property type="entry name" value="ABC_transp_permease"/>
</dbReference>
<name>A0ABT6WM26_9ACTN</name>
<feature type="transmembrane region" description="Helical" evidence="6">
    <location>
        <begin position="173"/>
        <end position="196"/>
    </location>
</feature>
<feature type="transmembrane region" description="Helical" evidence="6">
    <location>
        <begin position="32"/>
        <end position="52"/>
    </location>
</feature>
<accession>A0ABT6WM26</accession>
<protein>
    <submittedName>
        <fullName evidence="7">ABC transporter permease</fullName>
    </submittedName>
</protein>
<feature type="transmembrane region" description="Helical" evidence="6">
    <location>
        <begin position="131"/>
        <end position="152"/>
    </location>
</feature>
<keyword evidence="8" id="KW-1185">Reference proteome</keyword>
<dbReference type="CDD" id="cd06579">
    <property type="entry name" value="TM_PBP1_transp_AraH_like"/>
    <property type="match status" value="1"/>
</dbReference>
<evidence type="ECO:0000256" key="2">
    <source>
        <dbReference type="ARBA" id="ARBA00022475"/>
    </source>
</evidence>
<dbReference type="PANTHER" id="PTHR32196">
    <property type="entry name" value="ABC TRANSPORTER PERMEASE PROTEIN YPHD-RELATED-RELATED"/>
    <property type="match status" value="1"/>
</dbReference>
<evidence type="ECO:0000313" key="7">
    <source>
        <dbReference type="EMBL" id="MDI6100785.1"/>
    </source>
</evidence>
<reference evidence="7 8" key="1">
    <citation type="submission" date="2023-05" db="EMBL/GenBank/DDBJ databases">
        <title>Actinoplanes sp. NEAU-A12 genome sequencing.</title>
        <authorList>
            <person name="Wang Z.-S."/>
        </authorList>
    </citation>
    <scope>NUCLEOTIDE SEQUENCE [LARGE SCALE GENOMIC DNA]</scope>
    <source>
        <strain evidence="7 8">NEAU-A12</strain>
    </source>
</reference>
<evidence type="ECO:0000256" key="6">
    <source>
        <dbReference type="SAM" id="Phobius"/>
    </source>
</evidence>